<dbReference type="InterPro" id="IPR039261">
    <property type="entry name" value="FNR_nucleotide-bd"/>
</dbReference>
<name>A0A814VTM0_9BILA</name>
<evidence type="ECO:0000256" key="2">
    <source>
        <dbReference type="SAM" id="MobiDB-lite"/>
    </source>
</evidence>
<dbReference type="AlphaFoldDB" id="A0A814VTM0"/>
<proteinExistence type="predicted"/>
<dbReference type="InterPro" id="IPR050369">
    <property type="entry name" value="RBOH/FRE"/>
</dbReference>
<evidence type="ECO:0000313" key="6">
    <source>
        <dbReference type="Proteomes" id="UP000663845"/>
    </source>
</evidence>
<evidence type="ECO:0000313" key="5">
    <source>
        <dbReference type="EMBL" id="CAF1189815.1"/>
    </source>
</evidence>
<dbReference type="PANTHER" id="PTHR11972">
    <property type="entry name" value="NADPH OXIDASE"/>
    <property type="match status" value="1"/>
</dbReference>
<dbReference type="PROSITE" id="PS50948">
    <property type="entry name" value="PAN"/>
    <property type="match status" value="1"/>
</dbReference>
<evidence type="ECO:0000256" key="3">
    <source>
        <dbReference type="SAM" id="SignalP"/>
    </source>
</evidence>
<dbReference type="Pfam" id="PF08030">
    <property type="entry name" value="NAD_binding_6"/>
    <property type="match status" value="1"/>
</dbReference>
<keyword evidence="1" id="KW-0560">Oxidoreductase</keyword>
<gene>
    <name evidence="5" type="ORF">JYZ213_LOCUS26274</name>
</gene>
<dbReference type="InterPro" id="IPR003609">
    <property type="entry name" value="Pan_app"/>
</dbReference>
<comment type="caution">
    <text evidence="5">The sequence shown here is derived from an EMBL/GenBank/DDBJ whole genome shotgun (WGS) entry which is preliminary data.</text>
</comment>
<dbReference type="GO" id="GO:0016491">
    <property type="term" value="F:oxidoreductase activity"/>
    <property type="evidence" value="ECO:0007669"/>
    <property type="project" value="UniProtKB-KW"/>
</dbReference>
<feature type="compositionally biased region" description="Low complexity" evidence="2">
    <location>
        <begin position="114"/>
        <end position="135"/>
    </location>
</feature>
<dbReference type="GO" id="GO:0005886">
    <property type="term" value="C:plasma membrane"/>
    <property type="evidence" value="ECO:0007669"/>
    <property type="project" value="TreeGrafter"/>
</dbReference>
<dbReference type="Gene3D" id="3.40.50.80">
    <property type="entry name" value="Nucleotide-binding domain of ferredoxin-NADP reductase (FNR) module"/>
    <property type="match status" value="1"/>
</dbReference>
<evidence type="ECO:0000259" key="4">
    <source>
        <dbReference type="PROSITE" id="PS50948"/>
    </source>
</evidence>
<reference evidence="5" key="1">
    <citation type="submission" date="2021-02" db="EMBL/GenBank/DDBJ databases">
        <authorList>
            <person name="Nowell W R."/>
        </authorList>
    </citation>
    <scope>NUCLEOTIDE SEQUENCE</scope>
</reference>
<feature type="signal peptide" evidence="3">
    <location>
        <begin position="1"/>
        <end position="20"/>
    </location>
</feature>
<dbReference type="Pfam" id="PF00024">
    <property type="entry name" value="PAN_1"/>
    <property type="match status" value="1"/>
</dbReference>
<sequence>MASRRICLWLVFMIITNSFGEDTRSVLMSLITGSKFQCLNTTCLPFANIITSTVMKCQMACLAQIYCRAASFHQSTFNCELFTDMSYEIANMATDTDITTMIVIAGTRSPSEPTTTTSTTTTSTTTSTTSTSTTTTTVLTNPKLKKIDFIWVNYDIGNFSWFRNILDDFEAEQESYLAATTSSTTNSQEQQSRYLDIHLYCKSIHSNEQPMLENLPYNFVDIKYEVIQHEGMHTQLRTPTHVERPPWKLLFTKFKAEHSSTHVFFTGNIIMVDEIKEYCDEHNFRFRYEFYFYNMCQKNTNEL</sequence>
<feature type="domain" description="Apple" evidence="4">
    <location>
        <begin position="38"/>
        <end position="105"/>
    </location>
</feature>
<dbReference type="Proteomes" id="UP000663845">
    <property type="component" value="Unassembled WGS sequence"/>
</dbReference>
<dbReference type="InterPro" id="IPR013121">
    <property type="entry name" value="Fe_red_NAD-bd_6"/>
</dbReference>
<keyword evidence="3" id="KW-0732">Signal</keyword>
<accession>A0A814VTM0</accession>
<dbReference type="PANTHER" id="PTHR11972:SF153">
    <property type="entry name" value="SUPEROXIDE-GENERATING NADPH OXIDASE HEAVY CHAIN SUBUNIT A"/>
    <property type="match status" value="1"/>
</dbReference>
<protein>
    <recommendedName>
        <fullName evidence="4">Apple domain-containing protein</fullName>
    </recommendedName>
</protein>
<evidence type="ECO:0000256" key="1">
    <source>
        <dbReference type="ARBA" id="ARBA00023002"/>
    </source>
</evidence>
<dbReference type="EMBL" id="CAJNOG010000347">
    <property type="protein sequence ID" value="CAF1189815.1"/>
    <property type="molecule type" value="Genomic_DNA"/>
</dbReference>
<organism evidence="5 6">
    <name type="scientific">Adineta steineri</name>
    <dbReference type="NCBI Taxonomy" id="433720"/>
    <lineage>
        <taxon>Eukaryota</taxon>
        <taxon>Metazoa</taxon>
        <taxon>Spiralia</taxon>
        <taxon>Gnathifera</taxon>
        <taxon>Rotifera</taxon>
        <taxon>Eurotatoria</taxon>
        <taxon>Bdelloidea</taxon>
        <taxon>Adinetida</taxon>
        <taxon>Adinetidae</taxon>
        <taxon>Adineta</taxon>
    </lineage>
</organism>
<feature type="chain" id="PRO_5032828220" description="Apple domain-containing protein" evidence="3">
    <location>
        <begin position="21"/>
        <end position="303"/>
    </location>
</feature>
<feature type="region of interest" description="Disordered" evidence="2">
    <location>
        <begin position="108"/>
        <end position="135"/>
    </location>
</feature>